<sequence>MHLAAVMAMREVGKTPWYDAHFLCFYEAAKVYLAKVRPDAIDSFVEGFAPLHTPRDFQVREVEALFSEAELEPIRTVVRDLSSRELERHELEHFGRHVVHDHPYFVDLQLQLTALVSELAGQELEPGYNFLSLYGNMGRCGLHMDQPVSMYTLDICIEQDVEWPIWFSELVDWPDREILANFDEEAIKRQLRFTPYVLKPGNAILFSGSSQWHYRDAMPRPGFCHLLFFHYFPKGCLDLVESSNWPRLFDIPELEALIDVFRQTYPDAVDFKPSFA</sequence>
<keyword evidence="2" id="KW-1185">Reference proteome</keyword>
<proteinExistence type="predicted"/>
<dbReference type="EMBL" id="JBHRSU010000004">
    <property type="protein sequence ID" value="MFC3100266.1"/>
    <property type="molecule type" value="Genomic_DNA"/>
</dbReference>
<reference evidence="2" key="1">
    <citation type="journal article" date="2019" name="Int. J. Syst. Evol. Microbiol.">
        <title>The Global Catalogue of Microorganisms (GCM) 10K type strain sequencing project: providing services to taxonomists for standard genome sequencing and annotation.</title>
        <authorList>
            <consortium name="The Broad Institute Genomics Platform"/>
            <consortium name="The Broad Institute Genome Sequencing Center for Infectious Disease"/>
            <person name="Wu L."/>
            <person name="Ma J."/>
        </authorList>
    </citation>
    <scope>NUCLEOTIDE SEQUENCE [LARGE SCALE GENOMIC DNA]</scope>
    <source>
        <strain evidence="2">KCTC 52606</strain>
    </source>
</reference>
<evidence type="ECO:0008006" key="3">
    <source>
        <dbReference type="Google" id="ProtNLM"/>
    </source>
</evidence>
<protein>
    <recommendedName>
        <fullName evidence="3">JmjC domain-containing protein</fullName>
    </recommendedName>
</protein>
<gene>
    <name evidence="1" type="ORF">ACFODK_05100</name>
</gene>
<name>A0ABV7EE95_9SPHN</name>
<comment type="caution">
    <text evidence="1">The sequence shown here is derived from an EMBL/GenBank/DDBJ whole genome shotgun (WGS) entry which is preliminary data.</text>
</comment>
<evidence type="ECO:0000313" key="1">
    <source>
        <dbReference type="EMBL" id="MFC3100266.1"/>
    </source>
</evidence>
<accession>A0ABV7EE95</accession>
<organism evidence="1 2">
    <name type="scientific">Alteraurantiacibacter lauratis</name>
    <dbReference type="NCBI Taxonomy" id="2054627"/>
    <lineage>
        <taxon>Bacteria</taxon>
        <taxon>Pseudomonadati</taxon>
        <taxon>Pseudomonadota</taxon>
        <taxon>Alphaproteobacteria</taxon>
        <taxon>Sphingomonadales</taxon>
        <taxon>Erythrobacteraceae</taxon>
        <taxon>Alteraurantiacibacter</taxon>
    </lineage>
</organism>
<evidence type="ECO:0000313" key="2">
    <source>
        <dbReference type="Proteomes" id="UP001595378"/>
    </source>
</evidence>
<dbReference type="Proteomes" id="UP001595378">
    <property type="component" value="Unassembled WGS sequence"/>
</dbReference>